<evidence type="ECO:0000259" key="1">
    <source>
        <dbReference type="PROSITE" id="PS51465"/>
    </source>
</evidence>
<evidence type="ECO:0000313" key="3">
    <source>
        <dbReference type="Proteomes" id="UP001626536"/>
    </source>
</evidence>
<gene>
    <name evidence="2" type="ORF">RZS28_02980</name>
</gene>
<reference evidence="2 3" key="1">
    <citation type="submission" date="2023-10" db="EMBL/GenBank/DDBJ databases">
        <title>Novel methanotroph of the genus Methylocapsa from a subarctic wetland.</title>
        <authorList>
            <person name="Belova S.E."/>
            <person name="Oshkin I.Y."/>
            <person name="Miroshnikov K."/>
            <person name="Dedysh S.N."/>
        </authorList>
    </citation>
    <scope>NUCLEOTIDE SEQUENCE [LARGE SCALE GENOMIC DNA]</scope>
    <source>
        <strain evidence="2 3">RX1</strain>
    </source>
</reference>
<dbReference type="Gene3D" id="3.30.60.30">
    <property type="match status" value="1"/>
</dbReference>
<evidence type="ECO:0000313" key="2">
    <source>
        <dbReference type="EMBL" id="WOJ90280.1"/>
    </source>
</evidence>
<accession>A0ABZ0HTN7</accession>
<dbReference type="InterPro" id="IPR036058">
    <property type="entry name" value="Kazal_dom_sf"/>
</dbReference>
<protein>
    <submittedName>
        <fullName evidence="2">Kazal-type serine protease inhibitor family protein</fullName>
    </submittedName>
</protein>
<dbReference type="Proteomes" id="UP001626536">
    <property type="component" value="Chromosome"/>
</dbReference>
<dbReference type="EMBL" id="CP136862">
    <property type="protein sequence ID" value="WOJ90280.1"/>
    <property type="molecule type" value="Genomic_DNA"/>
</dbReference>
<sequence length="141" mass="14884">MNRFAAVRAEPTHCRSIVYRRIINFSMLLNSEGIMLRKSLIILTFAGIAAGSPSLALGVGEGGVCGGIAGIACDGKLWCDPEPGHCGGADIAGKCIAVPEICNKIFKPVCGCDDKTYSNDCERQAAKVAKKSEGACKEYNK</sequence>
<keyword evidence="2" id="KW-0646">Protease inhibitor</keyword>
<proteinExistence type="predicted"/>
<feature type="domain" description="Kazal-like" evidence="1">
    <location>
        <begin position="89"/>
        <end position="138"/>
    </location>
</feature>
<dbReference type="PROSITE" id="PS51465">
    <property type="entry name" value="KAZAL_2"/>
    <property type="match status" value="1"/>
</dbReference>
<keyword evidence="3" id="KW-1185">Reference proteome</keyword>
<dbReference type="SUPFAM" id="SSF100895">
    <property type="entry name" value="Kazal-type serine protease inhibitors"/>
    <property type="match status" value="1"/>
</dbReference>
<dbReference type="SMART" id="SM00280">
    <property type="entry name" value="KAZAL"/>
    <property type="match status" value="1"/>
</dbReference>
<dbReference type="InterPro" id="IPR002350">
    <property type="entry name" value="Kazal_dom"/>
</dbReference>
<dbReference type="RefSeq" id="WP_407339726.1">
    <property type="nucleotide sequence ID" value="NZ_CP136862.1"/>
</dbReference>
<dbReference type="GO" id="GO:0004867">
    <property type="term" value="F:serine-type endopeptidase inhibitor activity"/>
    <property type="evidence" value="ECO:0007669"/>
    <property type="project" value="UniProtKB-KW"/>
</dbReference>
<organism evidence="2 3">
    <name type="scientific">Methylocapsa polymorpha</name>
    <dbReference type="NCBI Taxonomy" id="3080828"/>
    <lineage>
        <taxon>Bacteria</taxon>
        <taxon>Pseudomonadati</taxon>
        <taxon>Pseudomonadota</taxon>
        <taxon>Alphaproteobacteria</taxon>
        <taxon>Hyphomicrobiales</taxon>
        <taxon>Beijerinckiaceae</taxon>
        <taxon>Methylocapsa</taxon>
    </lineage>
</organism>
<keyword evidence="2" id="KW-0722">Serine protease inhibitor</keyword>
<dbReference type="Pfam" id="PF00050">
    <property type="entry name" value="Kazal_1"/>
    <property type="match status" value="1"/>
</dbReference>
<name>A0ABZ0HTN7_9HYPH</name>